<dbReference type="InterPro" id="IPR004550">
    <property type="entry name" value="AsnASE_II"/>
</dbReference>
<dbReference type="PROSITE" id="PS51732">
    <property type="entry name" value="ASN_GLN_ASE_3"/>
    <property type="match status" value="1"/>
</dbReference>
<dbReference type="Gene3D" id="3.40.50.1170">
    <property type="entry name" value="L-asparaginase, N-terminal domain"/>
    <property type="match status" value="1"/>
</dbReference>
<dbReference type="Pfam" id="PF17763">
    <property type="entry name" value="Asparaginase_C"/>
    <property type="match status" value="1"/>
</dbReference>
<dbReference type="AlphaFoldDB" id="A0AA90PRV6"/>
<accession>A0AA90PRV6</accession>
<dbReference type="InterPro" id="IPR027474">
    <property type="entry name" value="L-asparaginase_N"/>
</dbReference>
<evidence type="ECO:0000256" key="3">
    <source>
        <dbReference type="PIRSR" id="PIRSR001220-1"/>
    </source>
</evidence>
<sequence length="326" mass="35945">MKPKISIGSLGGTISMTSSKSNQGIAPKLSAKDFIELLPDIEKIASIDAESLFALPSGHLKFEMLLEALRWAKKQVELGSNGVILTQGTDTLEESAFFCDLFWDKSEPLILMGAMRSPEMLGAEGIRNLYNSILSASSPNSRNRGVMVVMNDAIHVPRWMRKSHSLAVETFCSDGKTHGFVAEGRVEYFCPPLQRVVLPLPSCLCKKIFLWEQTLDVDIGVLDWVKASVDGLVISGFGAGHVSLETAQRLKEIIECMPVIIATRTTEGPTAYSTYGYIGSEIDCIKQGAMMAGYLSAKKARILLWAILNNNLGMKYFQDYLDKMIY</sequence>
<dbReference type="Pfam" id="PF00710">
    <property type="entry name" value="Asparaginase"/>
    <property type="match status" value="1"/>
</dbReference>
<dbReference type="PANTHER" id="PTHR11707">
    <property type="entry name" value="L-ASPARAGINASE"/>
    <property type="match status" value="1"/>
</dbReference>
<dbReference type="Gene3D" id="3.40.50.40">
    <property type="match status" value="1"/>
</dbReference>
<dbReference type="Proteomes" id="UP001240777">
    <property type="component" value="Unassembled WGS sequence"/>
</dbReference>
<dbReference type="InterPro" id="IPR027473">
    <property type="entry name" value="L-asparaginase_C"/>
</dbReference>
<dbReference type="GO" id="GO:0006528">
    <property type="term" value="P:asparagine metabolic process"/>
    <property type="evidence" value="ECO:0007669"/>
    <property type="project" value="InterPro"/>
</dbReference>
<comment type="caution">
    <text evidence="8">The sequence shown here is derived from an EMBL/GenBank/DDBJ whole genome shotgun (WGS) entry which is preliminary data.</text>
</comment>
<dbReference type="InterPro" id="IPR040919">
    <property type="entry name" value="Asparaginase_C"/>
</dbReference>
<reference evidence="7" key="2">
    <citation type="submission" date="2023-07" db="EMBL/GenBank/DDBJ databases">
        <authorList>
            <person name="Aydin F."/>
            <person name="Tarhane S."/>
            <person name="Saticioglu I.B."/>
            <person name="Karakaya E."/>
            <person name="Abay S."/>
            <person name="Guran O."/>
            <person name="Bozkurt E."/>
            <person name="Uzum N."/>
            <person name="Olgun K."/>
            <person name="Jablonski D."/>
        </authorList>
    </citation>
    <scope>NUCLEOTIDE SEQUENCE</scope>
    <source>
        <strain evidence="7">Faydin-H75</strain>
    </source>
</reference>
<dbReference type="PANTHER" id="PTHR11707:SF28">
    <property type="entry name" value="60 KDA LYSOPHOSPHOLIPASE"/>
    <property type="match status" value="1"/>
</dbReference>
<dbReference type="PIRSF" id="PIRSF001220">
    <property type="entry name" value="L-ASNase_gatD"/>
    <property type="match status" value="1"/>
</dbReference>
<evidence type="ECO:0000259" key="5">
    <source>
        <dbReference type="Pfam" id="PF00710"/>
    </source>
</evidence>
<evidence type="ECO:0000313" key="8">
    <source>
        <dbReference type="EMBL" id="MDP2538947.1"/>
    </source>
</evidence>
<evidence type="ECO:0000313" key="10">
    <source>
        <dbReference type="Proteomes" id="UP001240777"/>
    </source>
</evidence>
<comment type="similarity">
    <text evidence="1">Belongs to the asparaginase 1 family.</text>
</comment>
<evidence type="ECO:0000259" key="6">
    <source>
        <dbReference type="Pfam" id="PF17763"/>
    </source>
</evidence>
<evidence type="ECO:0000313" key="7">
    <source>
        <dbReference type="EMBL" id="MDO7252903.1"/>
    </source>
</evidence>
<reference evidence="7 9" key="3">
    <citation type="journal article" date="2024" name="Syst. Appl. Microbiol.">
        <title>Helicobacter cappadocius sp. nov., from lizards: The first psychrotrophic Helicobacter species.</title>
        <authorList>
            <person name="Aydin F."/>
            <person name="Tarhane S."/>
            <person name="Karakaya E."/>
            <person name="Abay S."/>
            <person name="Kayman T."/>
            <person name="Guran O."/>
            <person name="Bozkurt E."/>
            <person name="Uzum N."/>
            <person name="Avci A."/>
            <person name="Olgun K."/>
            <person name="Jablonski D."/>
            <person name="Guran C."/>
            <person name="Burcin Saticioglu I."/>
        </authorList>
    </citation>
    <scope>NUCLEOTIDE SEQUENCE [LARGE SCALE GENOMIC DNA]</scope>
    <source>
        <strain evidence="7">Faydin-H75</strain>
        <strain evidence="9">faydin-H76</strain>
    </source>
</reference>
<feature type="domain" description="Asparaginase/glutaminase C-terminal" evidence="6">
    <location>
        <begin position="221"/>
        <end position="320"/>
    </location>
</feature>
<reference evidence="8 10" key="1">
    <citation type="submission" date="2023-07" db="EMBL/GenBank/DDBJ databases">
        <title>Unpublished Manusciprt.</title>
        <authorList>
            <person name="Aydin F."/>
            <person name="Tarhane S."/>
            <person name="Saticioglu I.B."/>
            <person name="Karakaya E."/>
            <person name="Abay S."/>
            <person name="Guran O."/>
            <person name="Bozkurt E."/>
            <person name="Uzum N."/>
            <person name="Olgun K."/>
            <person name="Jablonski D."/>
        </authorList>
    </citation>
    <scope>NUCLEOTIDE SEQUENCE</scope>
    <source>
        <strain evidence="10">faydin-H75</strain>
        <strain evidence="8">Faydin-H76</strain>
    </source>
</reference>
<dbReference type="PIRSF" id="PIRSF500176">
    <property type="entry name" value="L_ASNase"/>
    <property type="match status" value="1"/>
</dbReference>
<evidence type="ECO:0000256" key="1">
    <source>
        <dbReference type="ARBA" id="ARBA00010518"/>
    </source>
</evidence>
<evidence type="ECO:0000256" key="4">
    <source>
        <dbReference type="PIRSR" id="PIRSR001220-2"/>
    </source>
</evidence>
<organism evidence="8 9">
    <name type="scientific">Helicobacter cappadocius</name>
    <dbReference type="NCBI Taxonomy" id="3063998"/>
    <lineage>
        <taxon>Bacteria</taxon>
        <taxon>Pseudomonadati</taxon>
        <taxon>Campylobacterota</taxon>
        <taxon>Epsilonproteobacteria</taxon>
        <taxon>Campylobacterales</taxon>
        <taxon>Helicobacteraceae</taxon>
        <taxon>Helicobacter</taxon>
    </lineage>
</organism>
<dbReference type="PRINTS" id="PR00139">
    <property type="entry name" value="ASNGLNASE"/>
</dbReference>
<evidence type="ECO:0000256" key="2">
    <source>
        <dbReference type="ARBA" id="ARBA00022801"/>
    </source>
</evidence>
<feature type="binding site" evidence="4">
    <location>
        <position position="57"/>
    </location>
    <ligand>
        <name>substrate</name>
    </ligand>
</feature>
<dbReference type="InterPro" id="IPR006034">
    <property type="entry name" value="Asparaginase/glutaminase-like"/>
</dbReference>
<proteinExistence type="inferred from homology"/>
<feature type="domain" description="L-asparaginase N-terminal" evidence="5">
    <location>
        <begin position="4"/>
        <end position="188"/>
    </location>
</feature>
<evidence type="ECO:0000313" key="9">
    <source>
        <dbReference type="Proteomes" id="UP001177258"/>
    </source>
</evidence>
<dbReference type="InterPro" id="IPR036152">
    <property type="entry name" value="Asp/glu_Ase-like_sf"/>
</dbReference>
<feature type="active site" description="O-isoaspartyl threonine intermediate" evidence="3">
    <location>
        <position position="13"/>
    </location>
</feature>
<dbReference type="RefSeq" id="WP_305516747.1">
    <property type="nucleotide sequence ID" value="NZ_JAUPEV010000003.1"/>
</dbReference>
<dbReference type="InterPro" id="IPR037152">
    <property type="entry name" value="L-asparaginase_N_sf"/>
</dbReference>
<dbReference type="SUPFAM" id="SSF53774">
    <property type="entry name" value="Glutaminase/Asparaginase"/>
    <property type="match status" value="1"/>
</dbReference>
<dbReference type="GO" id="GO:0004067">
    <property type="term" value="F:asparaginase activity"/>
    <property type="evidence" value="ECO:0007669"/>
    <property type="project" value="UniProtKB-UniRule"/>
</dbReference>
<dbReference type="CDD" id="cd08964">
    <property type="entry name" value="L-asparaginase_II"/>
    <property type="match status" value="1"/>
</dbReference>
<feature type="binding site" evidence="4">
    <location>
        <begin position="89"/>
        <end position="90"/>
    </location>
    <ligand>
        <name>substrate</name>
    </ligand>
</feature>
<dbReference type="EMBL" id="JAUPEV010000003">
    <property type="protein sequence ID" value="MDO7252903.1"/>
    <property type="molecule type" value="Genomic_DNA"/>
</dbReference>
<protein>
    <submittedName>
        <fullName evidence="8">Asparaginase</fullName>
    </submittedName>
</protein>
<dbReference type="SMART" id="SM00870">
    <property type="entry name" value="Asparaginase"/>
    <property type="match status" value="1"/>
</dbReference>
<keyword evidence="2" id="KW-0378">Hydrolase</keyword>
<dbReference type="Proteomes" id="UP001177258">
    <property type="component" value="Unassembled WGS sequence"/>
</dbReference>
<name>A0AA90PRV6_9HELI</name>
<gene>
    <name evidence="7" type="ORF">Q5I04_03115</name>
    <name evidence="8" type="ORF">Q5I06_04050</name>
</gene>
<dbReference type="EMBL" id="JAUYZK010000004">
    <property type="protein sequence ID" value="MDP2538947.1"/>
    <property type="molecule type" value="Genomic_DNA"/>
</dbReference>
<keyword evidence="10" id="KW-1185">Reference proteome</keyword>